<organism evidence="1 2">
    <name type="scientific">Actinacidiphila alni</name>
    <dbReference type="NCBI Taxonomy" id="380248"/>
    <lineage>
        <taxon>Bacteria</taxon>
        <taxon>Bacillati</taxon>
        <taxon>Actinomycetota</taxon>
        <taxon>Actinomycetes</taxon>
        <taxon>Kitasatosporales</taxon>
        <taxon>Streptomycetaceae</taxon>
        <taxon>Actinacidiphila</taxon>
    </lineage>
</organism>
<evidence type="ECO:0000313" key="2">
    <source>
        <dbReference type="Proteomes" id="UP000199323"/>
    </source>
</evidence>
<proteinExistence type="predicted"/>
<sequence>MVLIGRPPYAVDQPITTPALVISLDDDALSPATVVDRIVTWWHDAARS</sequence>
<dbReference type="EMBL" id="FONG01000037">
    <property type="protein sequence ID" value="SFF91721.1"/>
    <property type="molecule type" value="Genomic_DNA"/>
</dbReference>
<protein>
    <submittedName>
        <fullName evidence="1">Uncharacterized protein</fullName>
    </submittedName>
</protein>
<gene>
    <name evidence="1" type="ORF">SAMN05216251_13727</name>
</gene>
<keyword evidence="2" id="KW-1185">Reference proteome</keyword>
<evidence type="ECO:0000313" key="1">
    <source>
        <dbReference type="EMBL" id="SFF91721.1"/>
    </source>
</evidence>
<reference evidence="1 2" key="1">
    <citation type="submission" date="2016-10" db="EMBL/GenBank/DDBJ databases">
        <authorList>
            <person name="de Groot N.N."/>
        </authorList>
    </citation>
    <scope>NUCLEOTIDE SEQUENCE [LARGE SCALE GENOMIC DNA]</scope>
    <source>
        <strain evidence="1 2">CGMCC 4.3510</strain>
    </source>
</reference>
<accession>A0A1I2MRG7</accession>
<dbReference type="Proteomes" id="UP000199323">
    <property type="component" value="Unassembled WGS sequence"/>
</dbReference>
<dbReference type="STRING" id="380248.SAMN05216251_13727"/>
<dbReference type="RefSeq" id="WP_177246769.1">
    <property type="nucleotide sequence ID" value="NZ_FONG01000037.1"/>
</dbReference>
<name>A0A1I2MRG7_9ACTN</name>
<dbReference type="AlphaFoldDB" id="A0A1I2MRG7"/>